<keyword evidence="2" id="KW-0812">Transmembrane</keyword>
<accession>A0A316Z243</accession>
<feature type="compositionally biased region" description="Low complexity" evidence="1">
    <location>
        <begin position="700"/>
        <end position="732"/>
    </location>
</feature>
<evidence type="ECO:0000256" key="1">
    <source>
        <dbReference type="SAM" id="MobiDB-lite"/>
    </source>
</evidence>
<organism evidence="3 4">
    <name type="scientific">Tilletiopsis washingtonensis</name>
    <dbReference type="NCBI Taxonomy" id="58919"/>
    <lineage>
        <taxon>Eukaryota</taxon>
        <taxon>Fungi</taxon>
        <taxon>Dikarya</taxon>
        <taxon>Basidiomycota</taxon>
        <taxon>Ustilaginomycotina</taxon>
        <taxon>Exobasidiomycetes</taxon>
        <taxon>Entylomatales</taxon>
        <taxon>Entylomatales incertae sedis</taxon>
        <taxon>Tilletiopsis</taxon>
    </lineage>
</organism>
<feature type="transmembrane region" description="Helical" evidence="2">
    <location>
        <begin position="152"/>
        <end position="176"/>
    </location>
</feature>
<evidence type="ECO:0000313" key="3">
    <source>
        <dbReference type="EMBL" id="PWN95164.1"/>
    </source>
</evidence>
<dbReference type="OrthoDB" id="3365284at2759"/>
<name>A0A316Z243_9BASI</name>
<sequence>MSHFVSLSDNNLYRMYELLPPPPRSLLSRAPEGIRGVLPDFSTAADPAGELREWAHRIFHWNLDFAWPHFYAGTAIIGVLILLVGSIFARRLWEHSLWVVRFVRTPRGWLAIPNAIISFASMTGLFGCLLISLFWVYFWYFHRGIENGRPTYAVLWLCVTWTPLFCAAHLASWGLYHAVPNSFSSAPGENEVRGPFKRLLLKPATLNICGGVLPFVQAASVIAPGVVAHLQYVIALDDYDKWLARYGSQTELSQEMLVAAQRIWYAQLRSMKTASTAFFVWAAWAFVLFFVYSILSYRLISVLWTQIAELGRIHANHMRQTVPLNDVTPTSPVGTRQSVPVISFSDDKDERGPTKSGSDATGSHDNEPRLSVSTGRAPSEAPQNFFPSMRPSALVHRTAPKHSPSTSSKERRYLQVVLVHVCIQSFAVGPAILIFDAIATWVAATIYGSSEWPETGLGYMLARVIVAASWTSCIFGTLTLVAIWQRVYEPSMVFTGLIRGQTGPQSSDKAKTARRRNGRPISRTGAPGSPAGETGAGGMLTSLFESVTVDHGACDATMPRMPDWQTRSAIAGHTPHRLSGGVDEDDELSQSEHGVMSVTSGGRHGNTLSAGALYPTPEIYMERTIETVVQHSRPRGGSTSLDPLTSVHVDDDLEAGMLTSSDDEDGRGSSYWGSRPATSPNPNAKGRSKYFANAGPRPHSANNRSLNAPSSAPPRRSSRGARVAVPSSSSPALPVPPAPTRLRNPLEPGTAM</sequence>
<protein>
    <submittedName>
        <fullName evidence="3">Uncharacterized protein</fullName>
    </submittedName>
</protein>
<feature type="region of interest" description="Disordered" evidence="1">
    <location>
        <begin position="323"/>
        <end position="381"/>
    </location>
</feature>
<feature type="region of interest" description="Disordered" evidence="1">
    <location>
        <begin position="499"/>
        <end position="537"/>
    </location>
</feature>
<dbReference type="RefSeq" id="XP_025595443.1">
    <property type="nucleotide sequence ID" value="XM_025739199.1"/>
</dbReference>
<dbReference type="EMBL" id="KZ819306">
    <property type="protein sequence ID" value="PWN95164.1"/>
    <property type="molecule type" value="Genomic_DNA"/>
</dbReference>
<feature type="compositionally biased region" description="Polar residues" evidence="1">
    <location>
        <begin position="371"/>
        <end position="381"/>
    </location>
</feature>
<dbReference type="Proteomes" id="UP000245946">
    <property type="component" value="Unassembled WGS sequence"/>
</dbReference>
<keyword evidence="2" id="KW-0472">Membrane</keyword>
<dbReference type="GeneID" id="37266745"/>
<feature type="transmembrane region" description="Helical" evidence="2">
    <location>
        <begin position="109"/>
        <end position="140"/>
    </location>
</feature>
<proteinExistence type="predicted"/>
<keyword evidence="4" id="KW-1185">Reference proteome</keyword>
<feature type="compositionally biased region" description="Polar residues" evidence="1">
    <location>
        <begin position="323"/>
        <end position="340"/>
    </location>
</feature>
<feature type="transmembrane region" description="Helical" evidence="2">
    <location>
        <begin position="70"/>
        <end position="89"/>
    </location>
</feature>
<evidence type="ECO:0000256" key="2">
    <source>
        <dbReference type="SAM" id="Phobius"/>
    </source>
</evidence>
<reference evidence="3 4" key="1">
    <citation type="journal article" date="2018" name="Mol. Biol. Evol.">
        <title>Broad Genomic Sampling Reveals a Smut Pathogenic Ancestry of the Fungal Clade Ustilaginomycotina.</title>
        <authorList>
            <person name="Kijpornyongpan T."/>
            <person name="Mondo S.J."/>
            <person name="Barry K."/>
            <person name="Sandor L."/>
            <person name="Lee J."/>
            <person name="Lipzen A."/>
            <person name="Pangilinan J."/>
            <person name="LaButti K."/>
            <person name="Hainaut M."/>
            <person name="Henrissat B."/>
            <person name="Grigoriev I.V."/>
            <person name="Spatafora J.W."/>
            <person name="Aime M.C."/>
        </authorList>
    </citation>
    <scope>NUCLEOTIDE SEQUENCE [LARGE SCALE GENOMIC DNA]</scope>
    <source>
        <strain evidence="3 4">MCA 4186</strain>
    </source>
</reference>
<feature type="transmembrane region" description="Helical" evidence="2">
    <location>
        <begin position="464"/>
        <end position="484"/>
    </location>
</feature>
<keyword evidence="2" id="KW-1133">Transmembrane helix</keyword>
<feature type="region of interest" description="Disordered" evidence="1">
    <location>
        <begin position="657"/>
        <end position="752"/>
    </location>
</feature>
<gene>
    <name evidence="3" type="ORF">FA09DRAFT_152465</name>
</gene>
<feature type="transmembrane region" description="Helical" evidence="2">
    <location>
        <begin position="278"/>
        <end position="300"/>
    </location>
</feature>
<dbReference type="AlphaFoldDB" id="A0A316Z243"/>
<feature type="transmembrane region" description="Helical" evidence="2">
    <location>
        <begin position="417"/>
        <end position="444"/>
    </location>
</feature>
<feature type="region of interest" description="Disordered" evidence="1">
    <location>
        <begin position="572"/>
        <end position="610"/>
    </location>
</feature>
<evidence type="ECO:0000313" key="4">
    <source>
        <dbReference type="Proteomes" id="UP000245946"/>
    </source>
</evidence>